<keyword evidence="2" id="KW-1185">Reference proteome</keyword>
<dbReference type="InterPro" id="IPR011047">
    <property type="entry name" value="Quinoprotein_ADH-like_sf"/>
</dbReference>
<dbReference type="SUPFAM" id="SSF50998">
    <property type="entry name" value="Quinoprotein alcohol dehydrogenase-like"/>
    <property type="match status" value="1"/>
</dbReference>
<dbReference type="InterPro" id="IPR015943">
    <property type="entry name" value="WD40/YVTN_repeat-like_dom_sf"/>
</dbReference>
<dbReference type="AlphaFoldDB" id="A0A1I6IEX8"/>
<evidence type="ECO:0000313" key="1">
    <source>
        <dbReference type="EMBL" id="SFR65189.1"/>
    </source>
</evidence>
<organism evidence="1 2">
    <name type="scientific">Halogeometricum limi</name>
    <dbReference type="NCBI Taxonomy" id="555875"/>
    <lineage>
        <taxon>Archaea</taxon>
        <taxon>Methanobacteriati</taxon>
        <taxon>Methanobacteriota</taxon>
        <taxon>Stenosarchaea group</taxon>
        <taxon>Halobacteria</taxon>
        <taxon>Halobacteriales</taxon>
        <taxon>Haloferacaceae</taxon>
        <taxon>Halogeometricum</taxon>
    </lineage>
</organism>
<dbReference type="InterPro" id="IPR011748">
    <property type="entry name" value="Unchr_phage_tail-like"/>
</dbReference>
<dbReference type="InterPro" id="IPR018391">
    <property type="entry name" value="PQQ_b-propeller_rpt"/>
</dbReference>
<dbReference type="STRING" id="555875.SAMN04488124_3155"/>
<gene>
    <name evidence="1" type="ORF">SAMN04488124_3155</name>
</gene>
<sequence>MTFTVLGTHTRAEWDEWSGENGERTDEGVVLARGRTPTYVDPVELGTAFGRLDAVDAAVDDCETVFVLTASGGVYRDDRTDGVLEAFVDPRTREDGEETGHAARELAVTADTVFVAFEDGTVTAVSRTTGASRWTQNALTDPVDATADHRYAYVLDRRPEGGVVFAFGREDGSARTLFADGDDPTAATTFPNPRGIARDDEGNLYVLYDESDGAGDGIPRFVVDRFDRDEDAPDGFALDPTTVSIPHAYDPVCVAVVGVDELLLALGPDAASPRTLVRYLPDAGRFEPVTTFEGACETLVLRRGEAGRGRGLYVLKRDDDSPSDPTILFFEEVRTNRRTSPTGGFEARLVRRFDAGEAGVQWHSVELGFTLAGAGTQVRLQYGATDDDVDTNAVHWRSARPNPRDTLLDDATGRYLWVSIDIVGTETASPTVSSCRVSLPRESYLRYLPAVYRENPDGAAFLERFLSVFESAFVEIEAEIADLTSLLDAEGIDADYLNWLESWLGLETDDSWTEENRRELLRRAPSLFRSRGTRGGLLEVLAIYLTGIEPPSEDEAAWNRARRRERELLDALVDEGVLGTDGRRRREESHATLPPDDRLSSLYLLEDVDLDCIDTEAAREPYRRLLPCPQCFVVLVAPYVDDEQVRGVDRIVRAERPAHAVGRGIHLSSRLELGTHSYLGVNSTLSGGTFALERATLGRDSTLVDSERQGVSSGN</sequence>
<name>A0A1I6IEX8_9EURY</name>
<evidence type="ECO:0000313" key="2">
    <source>
        <dbReference type="Proteomes" id="UP000243250"/>
    </source>
</evidence>
<reference evidence="2" key="1">
    <citation type="submission" date="2016-10" db="EMBL/GenBank/DDBJ databases">
        <authorList>
            <person name="Varghese N."/>
            <person name="Submissions S."/>
        </authorList>
    </citation>
    <scope>NUCLEOTIDE SEQUENCE [LARGE SCALE GENOMIC DNA]</scope>
    <source>
        <strain evidence="2">CGMCC 1.8711</strain>
    </source>
</reference>
<dbReference type="SMART" id="SM00564">
    <property type="entry name" value="PQQ"/>
    <property type="match status" value="1"/>
</dbReference>
<proteinExistence type="predicted"/>
<dbReference type="NCBIfam" id="TIGR02242">
    <property type="entry name" value="tail_TIGR02242"/>
    <property type="match status" value="1"/>
</dbReference>
<dbReference type="InterPro" id="IPR006521">
    <property type="entry name" value="Tail_protein_I"/>
</dbReference>
<dbReference type="Gene3D" id="2.130.10.10">
    <property type="entry name" value="YVTN repeat-like/Quinoprotein amine dehydrogenase"/>
    <property type="match status" value="1"/>
</dbReference>
<dbReference type="EMBL" id="FOYS01000005">
    <property type="protein sequence ID" value="SFR65189.1"/>
    <property type="molecule type" value="Genomic_DNA"/>
</dbReference>
<accession>A0A1I6IEX8</accession>
<dbReference type="OrthoDB" id="202878at2157"/>
<dbReference type="RefSeq" id="WP_089882687.1">
    <property type="nucleotide sequence ID" value="NZ_FOYS01000005.1"/>
</dbReference>
<protein>
    <submittedName>
        <fullName evidence="1">Phage tail protein domain-containing protein</fullName>
    </submittedName>
</protein>
<dbReference type="Proteomes" id="UP000243250">
    <property type="component" value="Unassembled WGS sequence"/>
</dbReference>
<dbReference type="Pfam" id="PF09684">
    <property type="entry name" value="Tail_P2_I"/>
    <property type="match status" value="1"/>
</dbReference>